<name>A0A1G7NDJ4_9SPHI</name>
<dbReference type="EMBL" id="FNAI01000026">
    <property type="protein sequence ID" value="SDF72104.1"/>
    <property type="molecule type" value="Genomic_DNA"/>
</dbReference>
<sequence length="94" mass="10992">MSFWGNCVKKLKEKGDVVSIEAQSPTLHSSEESRWDYKVVLVFKNAHLALDYSIVEPFKKELFPDQVAYKKEEQQRWELVVAHWDVLVESVPLN</sequence>
<evidence type="ECO:0000313" key="2">
    <source>
        <dbReference type="Proteomes" id="UP000199072"/>
    </source>
</evidence>
<dbReference type="Proteomes" id="UP000199072">
    <property type="component" value="Unassembled WGS sequence"/>
</dbReference>
<reference evidence="1 2" key="1">
    <citation type="submission" date="2016-10" db="EMBL/GenBank/DDBJ databases">
        <authorList>
            <person name="de Groot N.N."/>
        </authorList>
    </citation>
    <scope>NUCLEOTIDE SEQUENCE [LARGE SCALE GENOMIC DNA]</scope>
    <source>
        <strain evidence="1 2">47C3B</strain>
    </source>
</reference>
<organism evidence="1 2">
    <name type="scientific">Mucilaginibacter pineti</name>
    <dbReference type="NCBI Taxonomy" id="1391627"/>
    <lineage>
        <taxon>Bacteria</taxon>
        <taxon>Pseudomonadati</taxon>
        <taxon>Bacteroidota</taxon>
        <taxon>Sphingobacteriia</taxon>
        <taxon>Sphingobacteriales</taxon>
        <taxon>Sphingobacteriaceae</taxon>
        <taxon>Mucilaginibacter</taxon>
    </lineage>
</organism>
<dbReference type="OrthoDB" id="980892at2"/>
<accession>A0A1G7NDJ4</accession>
<protein>
    <submittedName>
        <fullName evidence="1">Uncharacterized protein</fullName>
    </submittedName>
</protein>
<dbReference type="STRING" id="1391627.SAMN05216464_12624"/>
<keyword evidence="2" id="KW-1185">Reference proteome</keyword>
<evidence type="ECO:0000313" key="1">
    <source>
        <dbReference type="EMBL" id="SDF72104.1"/>
    </source>
</evidence>
<dbReference type="AlphaFoldDB" id="A0A1G7NDJ4"/>
<proteinExistence type="predicted"/>
<gene>
    <name evidence="1" type="ORF">SAMN05216464_12624</name>
</gene>
<dbReference type="RefSeq" id="WP_091157394.1">
    <property type="nucleotide sequence ID" value="NZ_FNAI01000026.1"/>
</dbReference>